<dbReference type="PANTHER" id="PTHR44259">
    <property type="entry name" value="OS07G0183000 PROTEIN-RELATED"/>
    <property type="match status" value="1"/>
</dbReference>
<dbReference type="AlphaFoldDB" id="A0A7J7KZU8"/>
<evidence type="ECO:0000259" key="3">
    <source>
        <dbReference type="Pfam" id="PF03478"/>
    </source>
</evidence>
<dbReference type="PANTHER" id="PTHR44259:SF114">
    <property type="entry name" value="OS06G0707300 PROTEIN"/>
    <property type="match status" value="1"/>
</dbReference>
<reference evidence="4 5" key="1">
    <citation type="journal article" date="2020" name="IScience">
        <title>Genome Sequencing of the Endangered Kingdonia uniflora (Circaeasteraceae, Ranunculales) Reveals Potential Mechanisms of Evolutionary Specialization.</title>
        <authorList>
            <person name="Sun Y."/>
            <person name="Deng T."/>
            <person name="Zhang A."/>
            <person name="Moore M.J."/>
            <person name="Landis J.B."/>
            <person name="Lin N."/>
            <person name="Zhang H."/>
            <person name="Zhang X."/>
            <person name="Huang J."/>
            <person name="Zhang X."/>
            <person name="Sun H."/>
            <person name="Wang H."/>
        </authorList>
    </citation>
    <scope>NUCLEOTIDE SEQUENCE [LARGE SCALE GENOMIC DNA]</scope>
    <source>
        <strain evidence="4">TB1705</strain>
        <tissue evidence="4">Leaf</tissue>
    </source>
</reference>
<proteinExistence type="inferred from homology"/>
<evidence type="ECO:0008006" key="6">
    <source>
        <dbReference type="Google" id="ProtNLM"/>
    </source>
</evidence>
<dbReference type="EMBL" id="JACGCM010002768">
    <property type="protein sequence ID" value="KAF6135879.1"/>
    <property type="molecule type" value="Genomic_DNA"/>
</dbReference>
<feature type="domain" description="14-3-3" evidence="2">
    <location>
        <begin position="2"/>
        <end position="36"/>
    </location>
</feature>
<dbReference type="Gene3D" id="1.20.190.20">
    <property type="entry name" value="14-3-3 domain"/>
    <property type="match status" value="1"/>
</dbReference>
<protein>
    <recommendedName>
        <fullName evidence="6">F-box protein</fullName>
    </recommendedName>
</protein>
<evidence type="ECO:0000259" key="2">
    <source>
        <dbReference type="Pfam" id="PF00244"/>
    </source>
</evidence>
<dbReference type="Proteomes" id="UP000541444">
    <property type="component" value="Unassembled WGS sequence"/>
</dbReference>
<dbReference type="InterPro" id="IPR050942">
    <property type="entry name" value="F-box_BR-signaling"/>
</dbReference>
<dbReference type="OrthoDB" id="1657203at2759"/>
<dbReference type="InterPro" id="IPR036815">
    <property type="entry name" value="14-3-3_dom_sf"/>
</dbReference>
<dbReference type="InterPro" id="IPR023410">
    <property type="entry name" value="14-3-3_domain"/>
</dbReference>
<feature type="domain" description="KIB1-4 beta-propeller" evidence="3">
    <location>
        <begin position="129"/>
        <end position="391"/>
    </location>
</feature>
<gene>
    <name evidence="4" type="ORF">GIB67_006771</name>
</gene>
<organism evidence="4 5">
    <name type="scientific">Kingdonia uniflora</name>
    <dbReference type="NCBI Taxonomy" id="39325"/>
    <lineage>
        <taxon>Eukaryota</taxon>
        <taxon>Viridiplantae</taxon>
        <taxon>Streptophyta</taxon>
        <taxon>Embryophyta</taxon>
        <taxon>Tracheophyta</taxon>
        <taxon>Spermatophyta</taxon>
        <taxon>Magnoliopsida</taxon>
        <taxon>Ranunculales</taxon>
        <taxon>Circaeasteraceae</taxon>
        <taxon>Kingdonia</taxon>
    </lineage>
</organism>
<evidence type="ECO:0000313" key="5">
    <source>
        <dbReference type="Proteomes" id="UP000541444"/>
    </source>
</evidence>
<comment type="caution">
    <text evidence="4">The sequence shown here is derived from an EMBL/GenBank/DDBJ whole genome shotgun (WGS) entry which is preliminary data.</text>
</comment>
<evidence type="ECO:0000313" key="4">
    <source>
        <dbReference type="EMBL" id="KAF6135879.1"/>
    </source>
</evidence>
<accession>A0A7J7KZU8</accession>
<keyword evidence="5" id="KW-1185">Reference proteome</keyword>
<dbReference type="InterPro" id="IPR005174">
    <property type="entry name" value="KIB1-4_b-propeller"/>
</dbReference>
<comment type="similarity">
    <text evidence="1">Belongs to the 14-3-3 family.</text>
</comment>
<dbReference type="Pfam" id="PF03478">
    <property type="entry name" value="Beta-prop_KIB1-4"/>
    <property type="match status" value="1"/>
</dbReference>
<sequence length="399" mass="45507">MASTMAEADLSPTHTIRLGLALNFSVFYYKIHDGKDAQKMETSAKAGGGDNSENCSSVIRLRDWAGLSEELNGHIAKHVSTMKDFFFFGAVCRSWQSIMSQKQHYYSGVRKSPWLILSENYGSVRRRSFFSLLTHNVYSIHLPKAQGRRCLGSPFGWLVTAGLDMDIHFLNPITNIQIRLPLQYPFISPCDMYNYKLKKLHRMFVKKVILSSDPSLSTTNCITMTIYSGNGSLVVTRFGDKAWTHLESPTDEQYYNIFYRTPDEHYYDIFYFKGQFYGISGSGGLRICDLSSSQPKAIEFILPPDDLNAKRDSLYHVKIARQSLYLVEIAGELYMAARMYYFKEDGIRQACDPFSTNNFEIYKSNFATKKCNKVTCLCDFALFLGINSSFAPLLLNIRT</sequence>
<dbReference type="Pfam" id="PF00244">
    <property type="entry name" value="14-3-3"/>
    <property type="match status" value="1"/>
</dbReference>
<dbReference type="SUPFAM" id="SSF48445">
    <property type="entry name" value="14-3-3 protein"/>
    <property type="match status" value="1"/>
</dbReference>
<evidence type="ECO:0000256" key="1">
    <source>
        <dbReference type="ARBA" id="ARBA00006141"/>
    </source>
</evidence>
<name>A0A7J7KZU8_9MAGN</name>